<keyword evidence="3" id="KW-1185">Reference proteome</keyword>
<organism evidence="2 3">
    <name type="scientific">Chitinophaga hostae</name>
    <dbReference type="NCBI Taxonomy" id="2831022"/>
    <lineage>
        <taxon>Bacteria</taxon>
        <taxon>Pseudomonadati</taxon>
        <taxon>Bacteroidota</taxon>
        <taxon>Chitinophagia</taxon>
        <taxon>Chitinophagales</taxon>
        <taxon>Chitinophagaceae</taxon>
        <taxon>Chitinophaga</taxon>
    </lineage>
</organism>
<gene>
    <name evidence="2" type="ORF">KE626_30205</name>
</gene>
<keyword evidence="1" id="KW-0732">Signal</keyword>
<evidence type="ECO:0000256" key="1">
    <source>
        <dbReference type="SAM" id="SignalP"/>
    </source>
</evidence>
<evidence type="ECO:0000313" key="3">
    <source>
        <dbReference type="Proteomes" id="UP000676386"/>
    </source>
</evidence>
<evidence type="ECO:0000313" key="2">
    <source>
        <dbReference type="EMBL" id="MBS0031642.1"/>
    </source>
</evidence>
<accession>A0ABS5J8V0</accession>
<feature type="signal peptide" evidence="1">
    <location>
        <begin position="1"/>
        <end position="21"/>
    </location>
</feature>
<comment type="caution">
    <text evidence="2">The sequence shown here is derived from an EMBL/GenBank/DDBJ whole genome shotgun (WGS) entry which is preliminary data.</text>
</comment>
<dbReference type="EMBL" id="JAGTXB010000024">
    <property type="protein sequence ID" value="MBS0031642.1"/>
    <property type="molecule type" value="Genomic_DNA"/>
</dbReference>
<name>A0ABS5J8V0_9BACT</name>
<proteinExistence type="predicted"/>
<feature type="chain" id="PRO_5046464865" evidence="1">
    <location>
        <begin position="22"/>
        <end position="174"/>
    </location>
</feature>
<dbReference type="Proteomes" id="UP000676386">
    <property type="component" value="Unassembled WGS sequence"/>
</dbReference>
<dbReference type="RefSeq" id="WP_211976806.1">
    <property type="nucleotide sequence ID" value="NZ_CBFHAM010000114.1"/>
</dbReference>
<reference evidence="2 3" key="1">
    <citation type="submission" date="2021-04" db="EMBL/GenBank/DDBJ databases">
        <title>Chitinophaga sp. nov., isolated from the rhizosphere soil.</title>
        <authorList>
            <person name="He S."/>
        </authorList>
    </citation>
    <scope>NUCLEOTIDE SEQUENCE [LARGE SCALE GENOMIC DNA]</scope>
    <source>
        <strain evidence="2 3">2R12</strain>
    </source>
</reference>
<sequence length="174" mass="20653">MKPALRIWLLLLSFTATRSFAQNKASDTAVKPPVQLKTVHIIQYNFFRDSLAFREEYGRELTFRRPKWYEVYTGLAVNINNLYKVTQYKKNKKKIAFRNMLLSKEQEMFVSSVYTPSLVNRVTKLDGDSLQLFMRHYTPDYLFLKNAADYDLYLEIKKQYEAFIKTRDTLPPQP</sequence>
<protein>
    <submittedName>
        <fullName evidence="2">Uncharacterized protein</fullName>
    </submittedName>
</protein>